<dbReference type="InterPro" id="IPR014014">
    <property type="entry name" value="RNA_helicase_DEAD_Q_motif"/>
</dbReference>
<feature type="compositionally biased region" description="Polar residues" evidence="6">
    <location>
        <begin position="180"/>
        <end position="194"/>
    </location>
</feature>
<organism evidence="8 9">
    <name type="scientific">Toxoplasma gondii GAB2-2007-GAL-DOM2</name>
    <dbReference type="NCBI Taxonomy" id="1130820"/>
    <lineage>
        <taxon>Eukaryota</taxon>
        <taxon>Sar</taxon>
        <taxon>Alveolata</taxon>
        <taxon>Apicomplexa</taxon>
        <taxon>Conoidasida</taxon>
        <taxon>Coccidia</taxon>
        <taxon>Eucoccidiorida</taxon>
        <taxon>Eimeriorina</taxon>
        <taxon>Sarcocystidae</taxon>
        <taxon>Toxoplasma</taxon>
    </lineage>
</organism>
<evidence type="ECO:0000256" key="4">
    <source>
        <dbReference type="ARBA" id="ARBA00022840"/>
    </source>
</evidence>
<evidence type="ECO:0000256" key="5">
    <source>
        <dbReference type="PROSITE-ProRule" id="PRU00552"/>
    </source>
</evidence>
<dbReference type="VEuPathDB" id="ToxoDB:TGDOM2_401210"/>
<evidence type="ECO:0000256" key="6">
    <source>
        <dbReference type="SAM" id="MobiDB-lite"/>
    </source>
</evidence>
<dbReference type="GO" id="GO:0003724">
    <property type="term" value="F:RNA helicase activity"/>
    <property type="evidence" value="ECO:0007669"/>
    <property type="project" value="InterPro"/>
</dbReference>
<feature type="compositionally biased region" description="Basic and acidic residues" evidence="6">
    <location>
        <begin position="230"/>
        <end position="254"/>
    </location>
</feature>
<keyword evidence="4" id="KW-0067">ATP-binding</keyword>
<evidence type="ECO:0000313" key="9">
    <source>
        <dbReference type="Proteomes" id="UP000028837"/>
    </source>
</evidence>
<keyword evidence="1" id="KW-0547">Nucleotide-binding</keyword>
<feature type="compositionally biased region" description="Acidic residues" evidence="6">
    <location>
        <begin position="64"/>
        <end position="76"/>
    </location>
</feature>
<evidence type="ECO:0000259" key="7">
    <source>
        <dbReference type="PROSITE" id="PS51195"/>
    </source>
</evidence>
<dbReference type="GO" id="GO:0016787">
    <property type="term" value="F:hydrolase activity"/>
    <property type="evidence" value="ECO:0007669"/>
    <property type="project" value="UniProtKB-KW"/>
</dbReference>
<proteinExistence type="predicted"/>
<keyword evidence="2" id="KW-0378">Hydrolase</keyword>
<comment type="caution">
    <text evidence="8">The sequence shown here is derived from an EMBL/GenBank/DDBJ whole genome shotgun (WGS) entry which is preliminary data.</text>
</comment>
<gene>
    <name evidence="8" type="ORF">TGDOM2_401210</name>
</gene>
<feature type="compositionally biased region" description="Low complexity" evidence="6">
    <location>
        <begin position="41"/>
        <end position="58"/>
    </location>
</feature>
<dbReference type="EMBL" id="AHZU02001542">
    <property type="protein sequence ID" value="KFG31280.1"/>
    <property type="molecule type" value="Genomic_DNA"/>
</dbReference>
<feature type="domain" description="DEAD-box RNA helicase Q" evidence="7">
    <location>
        <begin position="193"/>
        <end position="221"/>
    </location>
</feature>
<feature type="region of interest" description="Disordered" evidence="6">
    <location>
        <begin position="30"/>
        <end position="194"/>
    </location>
</feature>
<keyword evidence="3 8" id="KW-0347">Helicase</keyword>
<evidence type="ECO:0000313" key="8">
    <source>
        <dbReference type="EMBL" id="KFG31280.1"/>
    </source>
</evidence>
<accession>A0A086JGL2</accession>
<evidence type="ECO:0000256" key="1">
    <source>
        <dbReference type="ARBA" id="ARBA00022741"/>
    </source>
</evidence>
<feature type="region of interest" description="Disordered" evidence="6">
    <location>
        <begin position="230"/>
        <end position="275"/>
    </location>
</feature>
<protein>
    <submittedName>
        <fullName evidence="8">DEAD/DEAH box helicase domain protein</fullName>
    </submittedName>
</protein>
<dbReference type="InterPro" id="IPR027417">
    <property type="entry name" value="P-loop_NTPase"/>
</dbReference>
<dbReference type="AlphaFoldDB" id="A0A086JGL2"/>
<evidence type="ECO:0000256" key="2">
    <source>
        <dbReference type="ARBA" id="ARBA00022801"/>
    </source>
</evidence>
<dbReference type="GO" id="GO:0005524">
    <property type="term" value="F:ATP binding"/>
    <property type="evidence" value="ECO:0007669"/>
    <property type="project" value="UniProtKB-KW"/>
</dbReference>
<dbReference type="Proteomes" id="UP000028837">
    <property type="component" value="Unassembled WGS sequence"/>
</dbReference>
<dbReference type="PROSITE" id="PS51195">
    <property type="entry name" value="Q_MOTIF"/>
    <property type="match status" value="1"/>
</dbReference>
<feature type="short sequence motif" description="Q motif" evidence="5">
    <location>
        <begin position="193"/>
        <end position="221"/>
    </location>
</feature>
<sequence>MEGEEAAGVSSPAAVEETRRCVVRLAPRIDGRGFPRINGQSDEASSVGEASSSAGDAVQPLPSEAEDQPPEEEDESGVSLLDLVLPDAGHRARLSPETADGESAGQTRFQLPLLLSDRVAQRATPPHLPAQRSVDVQQSRTELSAGEALGARTPQTPGEGRGQRERARKGREDEGERAQESQTESPGESPSTLLFSDFNLHADLLKSLARMKLHVPAPVQCAAIPPALEGRGESRVKETNAKSCEDDRNADQRQKSSGRCAAFEGETENEKTKGVETLQSSKCSLAHTPGEAQAVYSSK</sequence>
<evidence type="ECO:0000256" key="3">
    <source>
        <dbReference type="ARBA" id="ARBA00022806"/>
    </source>
</evidence>
<dbReference type="Gene3D" id="3.40.50.300">
    <property type="entry name" value="P-loop containing nucleotide triphosphate hydrolases"/>
    <property type="match status" value="1"/>
</dbReference>
<reference evidence="8 9" key="1">
    <citation type="submission" date="2014-02" db="EMBL/GenBank/DDBJ databases">
        <authorList>
            <person name="Sibley D."/>
            <person name="Venepally P."/>
            <person name="Karamycheva S."/>
            <person name="Hadjithomas M."/>
            <person name="Khan A."/>
            <person name="Brunk B."/>
            <person name="Roos D."/>
            <person name="Caler E."/>
            <person name="Lorenzi H."/>
        </authorList>
    </citation>
    <scope>NUCLEOTIDE SEQUENCE [LARGE SCALE GENOMIC DNA]</scope>
    <source>
        <strain evidence="8 9">GAB2-2007-GAL-DOM2</strain>
    </source>
</reference>
<name>A0A086JGL2_TOXGO</name>
<feature type="compositionally biased region" description="Basic and acidic residues" evidence="6">
    <location>
        <begin position="161"/>
        <end position="179"/>
    </location>
</feature>